<evidence type="ECO:0000256" key="1">
    <source>
        <dbReference type="SAM" id="MobiDB-lite"/>
    </source>
</evidence>
<dbReference type="EMBL" id="LR877157">
    <property type="protein sequence ID" value="CAD2219168.1"/>
    <property type="molecule type" value="Genomic_DNA"/>
</dbReference>
<feature type="region of interest" description="Disordered" evidence="1">
    <location>
        <begin position="648"/>
        <end position="691"/>
    </location>
</feature>
<keyword evidence="3" id="KW-1185">Reference proteome</keyword>
<reference evidence="2 3" key="1">
    <citation type="submission" date="2020-08" db="EMBL/GenBank/DDBJ databases">
        <authorList>
            <person name="Newling K."/>
            <person name="Davey J."/>
            <person name="Forrester S."/>
        </authorList>
    </citation>
    <scope>NUCLEOTIDE SEQUENCE [LARGE SCALE GENOMIC DNA]</scope>
    <source>
        <strain evidence="3">Crithidia deanei Carvalho (ATCC PRA-265)</strain>
    </source>
</reference>
<accession>A0A7G2CH16</accession>
<proteinExistence type="predicted"/>
<dbReference type="Proteomes" id="UP000515908">
    <property type="component" value="Chromosome 13"/>
</dbReference>
<dbReference type="VEuPathDB" id="TriTrypDB:ADEAN_000666100"/>
<name>A0A7G2CH16_9TRYP</name>
<evidence type="ECO:0000313" key="3">
    <source>
        <dbReference type="Proteomes" id="UP000515908"/>
    </source>
</evidence>
<organism evidence="2 3">
    <name type="scientific">Angomonas deanei</name>
    <dbReference type="NCBI Taxonomy" id="59799"/>
    <lineage>
        <taxon>Eukaryota</taxon>
        <taxon>Discoba</taxon>
        <taxon>Euglenozoa</taxon>
        <taxon>Kinetoplastea</taxon>
        <taxon>Metakinetoplastina</taxon>
        <taxon>Trypanosomatida</taxon>
        <taxon>Trypanosomatidae</taxon>
        <taxon>Strigomonadinae</taxon>
        <taxon>Angomonas</taxon>
    </lineage>
</organism>
<protein>
    <submittedName>
        <fullName evidence="2">Uncharacterized protein</fullName>
    </submittedName>
</protein>
<dbReference type="AlphaFoldDB" id="A0A7G2CH16"/>
<gene>
    <name evidence="2" type="ORF">ADEAN_000666100</name>
</gene>
<evidence type="ECO:0000313" key="2">
    <source>
        <dbReference type="EMBL" id="CAD2219168.1"/>
    </source>
</evidence>
<sequence>MSGVSPFKCLEASVNGADIRQMCSTVREKVKDSLSPALLSEIRRCQFQKRMRLADLSPARARLFHPTPVTFLVPGDGGANAADLPVEDAVLLKIFKHRQLLPDLPGQKPDEQTVPNNIIQQILAAVSLPTKGFGPHRNPIEYYNDVELRLLFDAPSHLCVEGFKNLQVQAVDIMCREVARPVPIGTILPFLDEEPAARELLRMLLVTRLFTCADGVRGAADVASLTTKDYIHISNLIKFYSGSMALVQVFAPHTPLLYHPLLPQTASIGDFYRLKWLSLREGDQLVQLLVFAAFTAGVVKDTLNELVKSFIVVLGDGMKNYTKSGPISKQFDRYDSTNNIGPLCEIIAKAFQVALMYYPTRETKKLIKESIMTIYEGLQDIAFPSTLDNWVPINGGLTFFRLFTEACARTAITGDMFTLALDTTARVFVSMNVNAFGRGARGTTYSPLWSFLCFRCMEAMLENPVKKVQYELRRSLQRYFRTELRDAHEESQLTSPVNPTDSFTDETLPLREFFSKDVSDIYEAHRIVLPNLIDRLVYLTLDDKSGFMMVVEADLFLYTLSREILYRNKVKAIESYFVHGCRTVAFLRFTIKVCVENEFYLPFLAPAFYKIKIPSYTVNPQRCEEALRHGMECDRLLEMVIEPTAASTNRRAPLPSAENGISPGSKAGGRPHSPRRKAALDGRQIDEDDRDNFSRGYLHYRVPHKPTRHPGLNHHGTLEETQDEEAIICVGGEEYMPPHLASLYFELRERTERNINEIQSRQSPMVDWKLQQVVNTIDTHYKFLD</sequence>